<dbReference type="Proteomes" id="UP001479933">
    <property type="component" value="Chromosome"/>
</dbReference>
<sequence>MSREHVFTHVDPIIEAAVHSFGRLGFGAPLRGIAADAGVSAALIIKRYGSKDALHAACDAHVREWIRVVKSQNIDAAARGQLLSAIVDSDELLPMFAYIMQSLLAGGDVGRQFVDGMIVDAEQYMHDAVEKGLVKPSRDEHARARYLVTSALGSLLLTTLLDGQTADLGAAFRQMQRETAAPMIELYTEGVFTRGDVLDDYLRYLDDPPD</sequence>
<proteinExistence type="predicted"/>
<gene>
    <name evidence="4" type="ORF">RVF87_08260</name>
</gene>
<feature type="domain" description="HTH tetR-type" evidence="2">
    <location>
        <begin position="13"/>
        <end position="57"/>
    </location>
</feature>
<evidence type="ECO:0000313" key="5">
    <source>
        <dbReference type="Proteomes" id="UP001479933"/>
    </source>
</evidence>
<dbReference type="Gene3D" id="1.10.357.10">
    <property type="entry name" value="Tetracycline Repressor, domain 2"/>
    <property type="match status" value="1"/>
</dbReference>
<evidence type="ECO:0000259" key="3">
    <source>
        <dbReference type="Pfam" id="PF17933"/>
    </source>
</evidence>
<feature type="domain" description="TetR transcriptional regulator Rv1219c-like C-terminal" evidence="3">
    <location>
        <begin position="91"/>
        <end position="193"/>
    </location>
</feature>
<evidence type="ECO:0000259" key="2">
    <source>
        <dbReference type="Pfam" id="PF00440"/>
    </source>
</evidence>
<organism evidence="4 5">
    <name type="scientific">Gordonia hydrophobica</name>
    <dbReference type="NCBI Taxonomy" id="40516"/>
    <lineage>
        <taxon>Bacteria</taxon>
        <taxon>Bacillati</taxon>
        <taxon>Actinomycetota</taxon>
        <taxon>Actinomycetes</taxon>
        <taxon>Mycobacteriales</taxon>
        <taxon>Gordoniaceae</taxon>
        <taxon>Gordonia</taxon>
    </lineage>
</organism>
<dbReference type="Pfam" id="PF00440">
    <property type="entry name" value="TetR_N"/>
    <property type="match status" value="1"/>
</dbReference>
<dbReference type="RefSeq" id="WP_066164166.1">
    <property type="nucleotide sequence ID" value="NZ_CP136137.1"/>
</dbReference>
<keyword evidence="1" id="KW-0238">DNA-binding</keyword>
<dbReference type="Pfam" id="PF17933">
    <property type="entry name" value="TetR_C_25"/>
    <property type="match status" value="1"/>
</dbReference>
<reference evidence="4 5" key="1">
    <citation type="journal article" date="2023" name="Virus Evol.">
        <title>Computational host range prediction-The good, the bad, and the ugly.</title>
        <authorList>
            <person name="Howell A.A."/>
            <person name="Versoza C.J."/>
            <person name="Pfeifer S.P."/>
        </authorList>
    </citation>
    <scope>NUCLEOTIDE SEQUENCE [LARGE SCALE GENOMIC DNA]</scope>
    <source>
        <strain evidence="4 5">1610/1b</strain>
    </source>
</reference>
<dbReference type="SUPFAM" id="SSF46689">
    <property type="entry name" value="Homeodomain-like"/>
    <property type="match status" value="1"/>
</dbReference>
<evidence type="ECO:0000313" key="4">
    <source>
        <dbReference type="EMBL" id="WYY09032.1"/>
    </source>
</evidence>
<dbReference type="InterPro" id="IPR001647">
    <property type="entry name" value="HTH_TetR"/>
</dbReference>
<dbReference type="InterPro" id="IPR009057">
    <property type="entry name" value="Homeodomain-like_sf"/>
</dbReference>
<protein>
    <submittedName>
        <fullName evidence="4">TetR family transcriptional regulator</fullName>
    </submittedName>
</protein>
<keyword evidence="5" id="KW-1185">Reference proteome</keyword>
<dbReference type="InterPro" id="IPR041484">
    <property type="entry name" value="TetR_C_25"/>
</dbReference>
<name>A0ABZ2U629_9ACTN</name>
<accession>A0ABZ2U629</accession>
<dbReference type="EMBL" id="CP136137">
    <property type="protein sequence ID" value="WYY09032.1"/>
    <property type="molecule type" value="Genomic_DNA"/>
</dbReference>
<evidence type="ECO:0000256" key="1">
    <source>
        <dbReference type="ARBA" id="ARBA00023125"/>
    </source>
</evidence>